<feature type="transmembrane region" description="Helical" evidence="17">
    <location>
        <begin position="1725"/>
        <end position="1750"/>
    </location>
</feature>
<keyword evidence="5 17" id="KW-0812">Transmembrane</keyword>
<keyword evidence="4 15" id="KW-0107">Calcium channel</keyword>
<feature type="compositionally biased region" description="Basic and acidic residues" evidence="16">
    <location>
        <begin position="2023"/>
        <end position="2044"/>
    </location>
</feature>
<evidence type="ECO:0000256" key="3">
    <source>
        <dbReference type="ARBA" id="ARBA00022568"/>
    </source>
</evidence>
<feature type="transmembrane region" description="Helical" evidence="17">
    <location>
        <begin position="671"/>
        <end position="691"/>
    </location>
</feature>
<feature type="region of interest" description="Disordered" evidence="16">
    <location>
        <begin position="829"/>
        <end position="876"/>
    </location>
</feature>
<dbReference type="Gene3D" id="6.10.250.2500">
    <property type="match status" value="1"/>
</dbReference>
<evidence type="ECO:0000256" key="2">
    <source>
        <dbReference type="ARBA" id="ARBA00022448"/>
    </source>
</evidence>
<dbReference type="PANTHER" id="PTHR45628">
    <property type="entry name" value="VOLTAGE-DEPENDENT CALCIUM CHANNEL TYPE A SUBUNIT ALPHA-1"/>
    <property type="match status" value="1"/>
</dbReference>
<proteinExistence type="inferred from homology"/>
<keyword evidence="10 17" id="KW-1133">Transmembrane helix</keyword>
<feature type="transmembrane region" description="Helical" evidence="17">
    <location>
        <begin position="1371"/>
        <end position="1391"/>
    </location>
</feature>
<keyword evidence="9 15" id="KW-0851">Voltage-gated channel</keyword>
<dbReference type="Pfam" id="PF08763">
    <property type="entry name" value="Ca_chan_IQ"/>
    <property type="match status" value="1"/>
</dbReference>
<feature type="transmembrane region" description="Helical" evidence="17">
    <location>
        <begin position="316"/>
        <end position="338"/>
    </location>
</feature>
<dbReference type="SMART" id="SM01062">
    <property type="entry name" value="Ca_chan_IQ"/>
    <property type="match status" value="1"/>
</dbReference>
<feature type="region of interest" description="Disordered" evidence="16">
    <location>
        <begin position="1918"/>
        <end position="2096"/>
    </location>
</feature>
<name>A0A1S8X8P2_OPIVI</name>
<feature type="transmembrane region" description="Helical" evidence="17">
    <location>
        <begin position="500"/>
        <end position="518"/>
    </location>
</feature>
<feature type="region of interest" description="Disordered" evidence="16">
    <location>
        <begin position="2282"/>
        <end position="2325"/>
    </location>
</feature>
<evidence type="ECO:0000259" key="18">
    <source>
        <dbReference type="SMART" id="SM01062"/>
    </source>
</evidence>
<feature type="region of interest" description="Disordered" evidence="16">
    <location>
        <begin position="698"/>
        <end position="722"/>
    </location>
</feature>
<dbReference type="Gene3D" id="1.10.287.70">
    <property type="match status" value="5"/>
</dbReference>
<dbReference type="FunFam" id="1.20.120.350:FF:000001">
    <property type="entry name" value="Voltage-dependent L-type calcium channel subunit alpha"/>
    <property type="match status" value="1"/>
</dbReference>
<dbReference type="Gene3D" id="6.10.250.2180">
    <property type="match status" value="1"/>
</dbReference>
<feature type="transmembrane region" description="Helical" evidence="17">
    <location>
        <begin position="25"/>
        <end position="44"/>
    </location>
</feature>
<evidence type="ECO:0000256" key="8">
    <source>
        <dbReference type="ARBA" id="ARBA00022837"/>
    </source>
</evidence>
<feature type="transmembrane region" description="Helical" evidence="17">
    <location>
        <begin position="173"/>
        <end position="190"/>
    </location>
</feature>
<dbReference type="EMBL" id="KV891612">
    <property type="protein sequence ID" value="OON23094.1"/>
    <property type="molecule type" value="Genomic_DNA"/>
</dbReference>
<keyword evidence="13" id="KW-0407">Ion channel</keyword>
<accession>A0A1S8X8P2</accession>
<organism evidence="19 20">
    <name type="scientific">Opisthorchis viverrini</name>
    <name type="common">Southeast Asian liver fluke</name>
    <dbReference type="NCBI Taxonomy" id="6198"/>
    <lineage>
        <taxon>Eukaryota</taxon>
        <taxon>Metazoa</taxon>
        <taxon>Spiralia</taxon>
        <taxon>Lophotrochozoa</taxon>
        <taxon>Platyhelminthes</taxon>
        <taxon>Trematoda</taxon>
        <taxon>Digenea</taxon>
        <taxon>Opisthorchiida</taxon>
        <taxon>Opisthorchiata</taxon>
        <taxon>Opisthorchiidae</taxon>
        <taxon>Opisthorchis</taxon>
    </lineage>
</organism>
<keyword evidence="12 17" id="KW-0472">Membrane</keyword>
<feature type="region of interest" description="Disordered" evidence="16">
    <location>
        <begin position="408"/>
        <end position="431"/>
    </location>
</feature>
<dbReference type="SUPFAM" id="SSF81324">
    <property type="entry name" value="Voltage-gated potassium channels"/>
    <property type="match status" value="4"/>
</dbReference>
<comment type="similarity">
    <text evidence="15">Belongs to the calcium channel alpha-1 subunit (TC 1.A.1.11) family.</text>
</comment>
<feature type="compositionally biased region" description="Polar residues" evidence="16">
    <location>
        <begin position="2076"/>
        <end position="2087"/>
    </location>
</feature>
<dbReference type="GO" id="GO:0005891">
    <property type="term" value="C:voltage-gated calcium channel complex"/>
    <property type="evidence" value="ECO:0007669"/>
    <property type="project" value="InterPro"/>
</dbReference>
<gene>
    <name evidence="19" type="ORF">X801_00999</name>
</gene>
<dbReference type="InterPro" id="IPR027359">
    <property type="entry name" value="Volt_channel_dom_sf"/>
</dbReference>
<keyword evidence="8 14" id="KW-0106">Calcium</keyword>
<feature type="transmembrane region" description="Helical" evidence="17">
    <location>
        <begin position="80"/>
        <end position="99"/>
    </location>
</feature>
<dbReference type="InterPro" id="IPR031649">
    <property type="entry name" value="GPHH_dom"/>
</dbReference>
<evidence type="ECO:0000256" key="6">
    <source>
        <dbReference type="ARBA" id="ARBA00022723"/>
    </source>
</evidence>
<dbReference type="Pfam" id="PF00520">
    <property type="entry name" value="Ion_trans"/>
    <property type="match status" value="5"/>
</dbReference>
<dbReference type="GO" id="GO:0046872">
    <property type="term" value="F:metal ion binding"/>
    <property type="evidence" value="ECO:0007669"/>
    <property type="project" value="UniProtKB-KW"/>
</dbReference>
<feature type="transmembrane region" description="Helical" evidence="17">
    <location>
        <begin position="1329"/>
        <end position="1351"/>
    </location>
</feature>
<feature type="binding site" evidence="14">
    <location>
        <position position="648"/>
    </location>
    <ligand>
        <name>Ca(2+)</name>
        <dbReference type="ChEBI" id="CHEBI:29108"/>
    </ligand>
</feature>
<protein>
    <recommendedName>
        <fullName evidence="15">Voltage-dependent L-type calcium channel subunit alpha</fullName>
    </recommendedName>
</protein>
<feature type="transmembrane region" description="Helical" evidence="17">
    <location>
        <begin position="1403"/>
        <end position="1422"/>
    </location>
</feature>
<keyword evidence="7" id="KW-0677">Repeat</keyword>
<feature type="compositionally biased region" description="Polar residues" evidence="16">
    <location>
        <begin position="834"/>
        <end position="851"/>
    </location>
</feature>
<evidence type="ECO:0000256" key="9">
    <source>
        <dbReference type="ARBA" id="ARBA00022882"/>
    </source>
</evidence>
<dbReference type="PRINTS" id="PR00167">
    <property type="entry name" value="CACHANNEL"/>
</dbReference>
<feature type="transmembrane region" description="Helical" evidence="17">
    <location>
        <begin position="1148"/>
        <end position="1174"/>
    </location>
</feature>
<feature type="transmembrane region" description="Helical" evidence="17">
    <location>
        <begin position="906"/>
        <end position="925"/>
    </location>
</feature>
<feature type="transmembrane region" description="Helical" evidence="17">
    <location>
        <begin position="1105"/>
        <end position="1127"/>
    </location>
</feature>
<evidence type="ECO:0000313" key="20">
    <source>
        <dbReference type="Proteomes" id="UP000243686"/>
    </source>
</evidence>
<keyword evidence="11" id="KW-0406">Ion transport</keyword>
<evidence type="ECO:0000313" key="19">
    <source>
        <dbReference type="EMBL" id="OON23094.1"/>
    </source>
</evidence>
<dbReference type="GO" id="GO:0098703">
    <property type="term" value="P:calcium ion import across plasma membrane"/>
    <property type="evidence" value="ECO:0007669"/>
    <property type="project" value="TreeGrafter"/>
</dbReference>
<feature type="region of interest" description="Disordered" evidence="16">
    <location>
        <begin position="2167"/>
        <end position="2213"/>
    </location>
</feature>
<dbReference type="Proteomes" id="UP000243686">
    <property type="component" value="Unassembled WGS sequence"/>
</dbReference>
<feature type="compositionally biased region" description="Low complexity" evidence="16">
    <location>
        <begin position="1985"/>
        <end position="2001"/>
    </location>
</feature>
<keyword evidence="20" id="KW-1185">Reference proteome</keyword>
<evidence type="ECO:0000256" key="4">
    <source>
        <dbReference type="ARBA" id="ARBA00022673"/>
    </source>
</evidence>
<comment type="subcellular location">
    <subcellularLocation>
        <location evidence="1 15">Membrane</location>
        <topology evidence="1 15">Multi-pass membrane protein</topology>
    </subcellularLocation>
</comment>
<dbReference type="PRINTS" id="PR01630">
    <property type="entry name" value="LVDCCALPHA1"/>
</dbReference>
<evidence type="ECO:0000256" key="11">
    <source>
        <dbReference type="ARBA" id="ARBA00023065"/>
    </source>
</evidence>
<reference evidence="19 20" key="1">
    <citation type="submission" date="2015-03" db="EMBL/GenBank/DDBJ databases">
        <title>Draft genome of the nematode, Opisthorchis viverrini.</title>
        <authorList>
            <person name="Mitreva M."/>
        </authorList>
    </citation>
    <scope>NUCLEOTIDE SEQUENCE [LARGE SCALE GENOMIC DNA]</scope>
    <source>
        <strain evidence="19">Khon Kaen</strain>
    </source>
</reference>
<comment type="function">
    <text evidence="15">Voltage-sensitive calcium channels (VSCC) mediate the entry of calcium ions into excitable cells and are also involved in a variety of calcium-dependent processes, including muscle contraction, hormone or neurotransmitter release, gene expression, cell motility, cell division and cell death.</text>
</comment>
<sequence>MIVVRYGFRVLGDSFQVYNARPFEYLILLTIMANCCALGAVSPYPDQDSNALNHILVSFSNESYVDQYLGEYLYEKIENVFIVIFTVECALKIVAFGFVMHSGAYLRNGWNILDFTIVVLGLLQPLIQEMVEESGVDVKALRAFRVLRPLRLVSGLPSLQVVLNAIMRAMVPLLHIALLVIFVIIIYAIIGLELFSGKLHATCYDVYTGEIEDHPSTCNVNRQSEICGRGSICYDFKLNMSPAAVAERQAIADAVAAGKVIPPLPTPERWAGPNFGITNFDNFGLSMLTVFQCVTMEGWTQVMYWVNDSQGMLYPWVYFVSMILIGSFFVMNLVLGVLSGEFSKEREKAKKRGKYQKAREQMQFAEDVQGYLDWISAAEDISDDEDNAEKEADKEKKFRWCAACRSTPAADEEEEEDPSDHGMDNGPRSQASQQNQYFFCIPLKGRRSRRWNRRCRRSCRRLVKSQTFYWIVIVLVFLNTGVLTSEHYGQPLWLDHFQDLANIIFVVLFSIEMLIKMYSLGIRCYFDFMFNRFDFFVVICSIGEIILIRTEVMPPLGVSVLRCARLLRVFKVTRYWGSLRNLVGSLLASLKSIVSLLVLLFLFIVIFALLGMQLFGGRFNFKKVEKPRSNFDSFYQSLITVFQILTSEDWNEAMYNGINSYSKGSVGMLVCLYYVILFIYILLNVFLAIAVDNLADTGSGEEKKEESGEEKPEGEEDKIESDMNKAAVSADLAARRLSRQVSGQSGTPSLTEKVHNEFNDVTQLLDQLNLDPINEEEDEDNRSTNNLCRLSFRPNSVLNLNNLSCHTRWSSLTSRRTIQLHNRFRSAQPLDQIASKNPQPVESEEGVNQSGDESETQAKDSVGSRRASEPSTTGKVKPIPDASSFFIFSPTNPFRVACFEICNHNYFNNMVLVCILVSSAMLAAEDPLDSASARNQILNYFDYFFTSVFTVEITLKIITYGLVLHKGAFCRSANNMLDFMVVLTSIISYPIDIDTISVVKILRVSRVLRPLRAINRAKGLKHVVQCVVVAVKSIGNIMMVTFLLEFMFAVIGVQLFAGKFHSCNDGSRLREIDCRGQFITYEANDINRPVVYNRTWMNNPLNFDYVPNAMLTLFAVSTFEGWPGLLYRSIDSYAEDYGKVYNNRPIVAIFYVAYIIVIAFFMINIFVGFVIVTFQQEGEQEYRNCELDKNQFNYPVALSPHNQVEGGLDSCLSPEYTELKVVACGSLTSCLPFLPYVTESAGIDGPHLIRRRREIAIEAYPNDTIVNRTMAAVAESAAQSSGGLSDGALAAAIVVPILVVILAARKCIEFSLKARPVKRYIPKQNFQYRIWWFITSQPFEYCIFIFILINTISLAMKFEGQPGAYADALDYLNMIFTGVFTVEFVLKLAAFGFKNYFSDGWNVFDFIIVIGSFVDINMSHLAEKSKFISINFFRLFRVMRLVKLLNKGEGIRTLLWTFVKSFQALPYVALLITMLFFIYAVIGMQMFGKIALTNVDSAINRNNHFQTFPQSLLVLFRSATGEAWQEIMLSCVNEPAVKCDPHSDSEMKAVRAYLEQIGIFDSNLTLPDNRTLLLEQNTTTPLFSDNMNWTAYSTSPNGDSVHRVNQTKFYGTFENHVQPHTLPTSSLPYPDQWTHSFPAFKPPNAQPFDPSLTPPRLERLRKQVQYDEYEDDMEVPSADPAGLSDVTPDPYGESSNPLDWQFPLPKAKLEELGYFGPTANCGSNFAYPFFISFYMVCSFLIINLFVAVIMDNFDYLTRDWSILGPHHLDEFVRLWSEYDPEAKGRIKHLDVVTLLRKINPPLGFGKLCPHRTACVTLVRMNMPLNSDGTVMFNATLFALVRTNLKIKTEGAPIDQLNEELRTVIKKIWKRTSPKLLDQVVPPAGGNDDVTVGKFYATFLIQEWFRRWKQKKAEEQKALLHGQGKRHSIMPFKGKPPLLTLDSQHTSGIFGHANSSDEGGGGSGKPENGSFTEPDSHSGLLGSMMQVFQRVGSSRRQSSVSRTLSPHDLEQASSRRSSASPTAPEKDRFRETIPHEHKRDAEQKSHVLTAKSGAQRRMLPVAGTKPSAPPLDDRGTTKSMQSTQNFSTLPRPAEPVYMSVPSTTYQPPDTGMEDWSTSAGRLTSTVASQHPRTTEVPVTNRRMEDNHIMGAPVFRSSSVSKMPFVQETGSLEEDRLSIQRSEPSVTASEGSSTDGLSFYTRGDTPSPAPSIGAAILRPNVYPGTLNDRSLRRRRQPLDVSDYTVYSSVPRDYALAKPPDVGQYAAAEIDKLCDIPRPVWMASLPDAPVQQTTNRPDRPGPKRKYRRQLPEIPQKTKPSQDEDYSSTTPLQRFTFTPLNHMEIRLPDLDASTQWVEYAGNLSPTGTAQHVLDKLPPDSAPAILYQPPSIDIHGPAPSMPSTWTLRVNSPSPRRHHAARTRHVSTGSLSPYVNLLSESATVIGPNWLDQLTDGVTLDELQSAMGRSKAHGVLQWDKAPELASDWTRLQPCEIPIPRASSPPPPPAPDPVTLVDRRFGGKRSQGVTSLNCISGNPDSFGRFRVSSRSENSSALMDGPNPAVSRIRLLPRSSKDGFLPAGLEDNRQLSAPPYTQPPFTQNNRQRIFQFFLAVLCEKCRTCRPNHAHDQLRVQS</sequence>
<evidence type="ECO:0000256" key="14">
    <source>
        <dbReference type="PIRSR" id="PIRSR602077-1"/>
    </source>
</evidence>
<evidence type="ECO:0000256" key="7">
    <source>
        <dbReference type="ARBA" id="ARBA00022737"/>
    </source>
</evidence>
<dbReference type="Pfam" id="PF16905">
    <property type="entry name" value="GPHH"/>
    <property type="match status" value="1"/>
</dbReference>
<dbReference type="InterPro" id="IPR050599">
    <property type="entry name" value="VDCC_alpha-1_subunit"/>
</dbReference>
<dbReference type="InterPro" id="IPR005446">
    <property type="entry name" value="VDCC_L_a1su"/>
</dbReference>
<dbReference type="InterPro" id="IPR002077">
    <property type="entry name" value="VDCCAlpha1"/>
</dbReference>
<feature type="transmembrane region" description="Helical" evidence="17">
    <location>
        <begin position="111"/>
        <end position="127"/>
    </location>
</feature>
<feature type="transmembrane region" description="Helical" evidence="17">
    <location>
        <begin position="1023"/>
        <end position="1051"/>
    </location>
</feature>
<evidence type="ECO:0000256" key="1">
    <source>
        <dbReference type="ARBA" id="ARBA00004141"/>
    </source>
</evidence>
<evidence type="ECO:0000256" key="12">
    <source>
        <dbReference type="ARBA" id="ARBA00023136"/>
    </source>
</evidence>
<feature type="compositionally biased region" description="Polar residues" evidence="16">
    <location>
        <begin position="2177"/>
        <end position="2194"/>
    </location>
</feature>
<dbReference type="FunFam" id="1.10.287.70:FF:000107">
    <property type="entry name" value="Voltage-dependent L-type calcium channel subunit alpha"/>
    <property type="match status" value="1"/>
</dbReference>
<feature type="domain" description="Voltage-dependent calcium channel alpha-1 subunit IQ" evidence="18">
    <location>
        <begin position="1886"/>
        <end position="1920"/>
    </location>
</feature>
<dbReference type="FunFam" id="1.10.287.70:FF:000117">
    <property type="entry name" value="Voltage-gated Ca2+ channel, alpha subunit"/>
    <property type="match status" value="1"/>
</dbReference>
<keyword evidence="3 15" id="KW-0109">Calcium transport</keyword>
<feature type="compositionally biased region" description="Basic and acidic residues" evidence="16">
    <location>
        <begin position="700"/>
        <end position="711"/>
    </location>
</feature>
<dbReference type="FunFam" id="1.10.287.70:FF:000007">
    <property type="entry name" value="Voltage-dependent L-type calcium channel subunit alpha"/>
    <property type="match status" value="1"/>
</dbReference>
<keyword evidence="6 14" id="KW-0479">Metal-binding</keyword>
<dbReference type="FunFam" id="1.20.120.350:FF:000006">
    <property type="entry name" value="Voltage-dependent L-type calcium channel subunit alpha"/>
    <property type="match status" value="1"/>
</dbReference>
<evidence type="ECO:0000256" key="13">
    <source>
        <dbReference type="ARBA" id="ARBA00023303"/>
    </source>
</evidence>
<feature type="compositionally biased region" description="Basic and acidic residues" evidence="16">
    <location>
        <begin position="856"/>
        <end position="868"/>
    </location>
</feature>
<keyword evidence="2" id="KW-0813">Transport</keyword>
<evidence type="ECO:0000256" key="5">
    <source>
        <dbReference type="ARBA" id="ARBA00022692"/>
    </source>
</evidence>
<feature type="transmembrane region" description="Helical" evidence="17">
    <location>
        <begin position="1464"/>
        <end position="1482"/>
    </location>
</feature>
<dbReference type="Gene3D" id="1.20.120.350">
    <property type="entry name" value="Voltage-gated potassium channels. Chain C"/>
    <property type="match status" value="4"/>
</dbReference>
<feature type="transmembrane region" description="Helical" evidence="17">
    <location>
        <begin position="593"/>
        <end position="616"/>
    </location>
</feature>
<evidence type="ECO:0000256" key="16">
    <source>
        <dbReference type="SAM" id="MobiDB-lite"/>
    </source>
</evidence>
<feature type="transmembrane region" description="Helical" evidence="17">
    <location>
        <begin position="1288"/>
        <end position="1308"/>
    </location>
</feature>
<dbReference type="InterPro" id="IPR005821">
    <property type="entry name" value="Ion_trans_dom"/>
</dbReference>
<evidence type="ECO:0000256" key="10">
    <source>
        <dbReference type="ARBA" id="ARBA00022989"/>
    </source>
</evidence>
<feature type="transmembrane region" description="Helical" evidence="17">
    <location>
        <begin position="937"/>
        <end position="959"/>
    </location>
</feature>
<feature type="transmembrane region" description="Helical" evidence="17">
    <location>
        <begin position="467"/>
        <end position="488"/>
    </location>
</feature>
<dbReference type="PANTHER" id="PTHR45628:SF1">
    <property type="entry name" value="VOLTAGE-DEPENDENT CALCIUM CHANNEL TYPE D SUBUNIT ALPHA-1"/>
    <property type="match status" value="1"/>
</dbReference>
<evidence type="ECO:0000256" key="15">
    <source>
        <dbReference type="RuleBase" id="RU003808"/>
    </source>
</evidence>
<feature type="binding site" evidence="14">
    <location>
        <position position="297"/>
    </location>
    <ligand>
        <name>Ca(2+)</name>
        <dbReference type="ChEBI" id="CHEBI:29108"/>
    </ligand>
</feature>
<evidence type="ECO:0000256" key="17">
    <source>
        <dbReference type="SAM" id="Phobius"/>
    </source>
</evidence>
<dbReference type="GO" id="GO:0008331">
    <property type="term" value="F:high voltage-gated calcium channel activity"/>
    <property type="evidence" value="ECO:0007669"/>
    <property type="project" value="TreeGrafter"/>
</dbReference>
<dbReference type="InterPro" id="IPR014873">
    <property type="entry name" value="VDCC_a1su_IQ"/>
</dbReference>
<feature type="region of interest" description="Disordered" evidence="16">
    <location>
        <begin position="1669"/>
        <end position="1695"/>
    </location>
</feature>